<evidence type="ECO:0000313" key="9">
    <source>
        <dbReference type="WBParaSite" id="BXY_1009500.1"/>
    </source>
</evidence>
<gene>
    <name evidence="6" type="ORF">BXYJ_LOCUS13309</name>
</gene>
<dbReference type="Proteomes" id="UP000095284">
    <property type="component" value="Unplaced"/>
</dbReference>
<keyword evidence="8" id="KW-1185">Reference proteome</keyword>
<feature type="transmembrane region" description="Helical" evidence="5">
    <location>
        <begin position="177"/>
        <end position="197"/>
    </location>
</feature>
<dbReference type="EMBL" id="CAJFDI010000005">
    <property type="protein sequence ID" value="CAD5233218.1"/>
    <property type="molecule type" value="Genomic_DNA"/>
</dbReference>
<dbReference type="GO" id="GO:0016020">
    <property type="term" value="C:membrane"/>
    <property type="evidence" value="ECO:0007669"/>
    <property type="project" value="UniProtKB-SubCell"/>
</dbReference>
<dbReference type="EMBL" id="CAJFCV020000005">
    <property type="protein sequence ID" value="CAG9126908.1"/>
    <property type="molecule type" value="Genomic_DNA"/>
</dbReference>
<dbReference type="PANTHER" id="PTHR31154">
    <property type="entry name" value="MEMBRANE TRANSPORTER PROTEIN"/>
    <property type="match status" value="1"/>
</dbReference>
<evidence type="ECO:0000313" key="7">
    <source>
        <dbReference type="Proteomes" id="UP000095284"/>
    </source>
</evidence>
<dbReference type="Proteomes" id="UP000582659">
    <property type="component" value="Unassembled WGS sequence"/>
</dbReference>
<dbReference type="PANTHER" id="PTHR31154:SF4">
    <property type="entry name" value="MEMBRANE TRANSPORTER PROTEIN"/>
    <property type="match status" value="1"/>
</dbReference>
<keyword evidence="2 5" id="KW-0812">Transmembrane</keyword>
<dbReference type="WBParaSite" id="BXY_1009500.1">
    <property type="protein sequence ID" value="BXY_1009500.1"/>
    <property type="gene ID" value="BXY_1009500"/>
</dbReference>
<dbReference type="Pfam" id="PF01925">
    <property type="entry name" value="TauE"/>
    <property type="match status" value="1"/>
</dbReference>
<reference evidence="9" key="1">
    <citation type="submission" date="2016-11" db="UniProtKB">
        <authorList>
            <consortium name="WormBaseParasite"/>
        </authorList>
    </citation>
    <scope>IDENTIFICATION</scope>
</reference>
<feature type="transmembrane region" description="Helical" evidence="5">
    <location>
        <begin position="368"/>
        <end position="387"/>
    </location>
</feature>
<evidence type="ECO:0000256" key="2">
    <source>
        <dbReference type="ARBA" id="ARBA00022692"/>
    </source>
</evidence>
<accession>A0A1I7SAP8</accession>
<evidence type="ECO:0000313" key="6">
    <source>
        <dbReference type="EMBL" id="CAD5233218.1"/>
    </source>
</evidence>
<feature type="transmembrane region" description="Helical" evidence="5">
    <location>
        <begin position="344"/>
        <end position="362"/>
    </location>
</feature>
<reference evidence="6" key="2">
    <citation type="submission" date="2020-09" db="EMBL/GenBank/DDBJ databases">
        <authorList>
            <person name="Kikuchi T."/>
        </authorList>
    </citation>
    <scope>NUCLEOTIDE SEQUENCE</scope>
    <source>
        <strain evidence="6">Ka4C1</strain>
    </source>
</reference>
<organism evidence="7 9">
    <name type="scientific">Bursaphelenchus xylophilus</name>
    <name type="common">Pinewood nematode worm</name>
    <name type="synonym">Aphelenchoides xylophilus</name>
    <dbReference type="NCBI Taxonomy" id="6326"/>
    <lineage>
        <taxon>Eukaryota</taxon>
        <taxon>Metazoa</taxon>
        <taxon>Ecdysozoa</taxon>
        <taxon>Nematoda</taxon>
        <taxon>Chromadorea</taxon>
        <taxon>Rhabditida</taxon>
        <taxon>Tylenchina</taxon>
        <taxon>Tylenchomorpha</taxon>
        <taxon>Aphelenchoidea</taxon>
        <taxon>Aphelenchoididae</taxon>
        <taxon>Bursaphelenchus</taxon>
    </lineage>
</organism>
<evidence type="ECO:0000256" key="5">
    <source>
        <dbReference type="SAM" id="Phobius"/>
    </source>
</evidence>
<dbReference type="AlphaFoldDB" id="A0A1I7SAP8"/>
<name>A0A1I7SAP8_BURXY</name>
<proteinExistence type="predicted"/>
<sequence>MPLSDKLSTGTARVHPVAHDSPRHFLHDQKEIRHLEESRVKHFFKKYFLEGQRLNDKLQEKIATRGRENLPFHEKYRKYFAFLIPFCFFQLCWWSLAIRNDLFALYPTRYEMAITMILGALVSGATSEGGGAVAFPVMTLLLHIPSSVARDFSLMIQSCGMAASSFTVVYMKVKVEWHSIVFSSLGAFFSIIIGLQFLDDVIDGSQKKMVFVSIWFAFAISLLILNTQRKRITYDSIPNFGPKKALILFATGLFGGLLSAWTGSGVDICSFSMLTLLFRVSEKVATPTSVILMCLNTWVGFYWRQLMQKDVSQLAWEYFSVSVPVASTCSPIGALLSSHLHRQVLASFVYILETTALIGFLITRPAWYLIVIGFGIIAVAVLFFLIISRVGREMSDRIEDEKTQQMSPPTASTDSTIFTVEPAA</sequence>
<keyword evidence="4 5" id="KW-0472">Membrane</keyword>
<evidence type="ECO:0000256" key="4">
    <source>
        <dbReference type="ARBA" id="ARBA00023136"/>
    </source>
</evidence>
<feature type="transmembrane region" description="Helical" evidence="5">
    <location>
        <begin position="284"/>
        <end position="303"/>
    </location>
</feature>
<protein>
    <submittedName>
        <fullName evidence="6">(pine wood nematode) hypothetical protein</fullName>
    </submittedName>
</protein>
<dbReference type="Proteomes" id="UP000659654">
    <property type="component" value="Unassembled WGS sequence"/>
</dbReference>
<feature type="transmembrane region" description="Helical" evidence="5">
    <location>
        <begin position="79"/>
        <end position="96"/>
    </location>
</feature>
<feature type="transmembrane region" description="Helical" evidence="5">
    <location>
        <begin position="209"/>
        <end position="225"/>
    </location>
</feature>
<comment type="subcellular location">
    <subcellularLocation>
        <location evidence="1">Membrane</location>
        <topology evidence="1">Multi-pass membrane protein</topology>
    </subcellularLocation>
</comment>
<dbReference type="eggNOG" id="ENOG502QUD0">
    <property type="taxonomic scope" value="Eukaryota"/>
</dbReference>
<keyword evidence="3 5" id="KW-1133">Transmembrane helix</keyword>
<evidence type="ECO:0000256" key="1">
    <source>
        <dbReference type="ARBA" id="ARBA00004141"/>
    </source>
</evidence>
<dbReference type="InterPro" id="IPR002781">
    <property type="entry name" value="TM_pro_TauE-like"/>
</dbReference>
<evidence type="ECO:0000256" key="3">
    <source>
        <dbReference type="ARBA" id="ARBA00022989"/>
    </source>
</evidence>
<evidence type="ECO:0000313" key="8">
    <source>
        <dbReference type="Proteomes" id="UP000659654"/>
    </source>
</evidence>
<feature type="transmembrane region" description="Helical" evidence="5">
    <location>
        <begin position="245"/>
        <end position="263"/>
    </location>
</feature>
<feature type="transmembrane region" description="Helical" evidence="5">
    <location>
        <begin position="116"/>
        <end position="142"/>
    </location>
</feature>
<dbReference type="OrthoDB" id="5979356at2759"/>